<dbReference type="AlphaFoldDB" id="A0A165WUE8"/>
<evidence type="ECO:0000313" key="2">
    <source>
        <dbReference type="EMBL" id="KZP07922.1"/>
    </source>
</evidence>
<accession>A0A165WUE8</accession>
<dbReference type="EMBL" id="KV417736">
    <property type="protein sequence ID" value="KZP07922.1"/>
    <property type="molecule type" value="Genomic_DNA"/>
</dbReference>
<evidence type="ECO:0000313" key="3">
    <source>
        <dbReference type="Proteomes" id="UP000076532"/>
    </source>
</evidence>
<reference evidence="2 3" key="1">
    <citation type="journal article" date="2016" name="Mol. Biol. Evol.">
        <title>Comparative Genomics of Early-Diverging Mushroom-Forming Fungi Provides Insights into the Origins of Lignocellulose Decay Capabilities.</title>
        <authorList>
            <person name="Nagy L.G."/>
            <person name="Riley R."/>
            <person name="Tritt A."/>
            <person name="Adam C."/>
            <person name="Daum C."/>
            <person name="Floudas D."/>
            <person name="Sun H."/>
            <person name="Yadav J.S."/>
            <person name="Pangilinan J."/>
            <person name="Larsson K.H."/>
            <person name="Matsuura K."/>
            <person name="Barry K."/>
            <person name="Labutti K."/>
            <person name="Kuo R."/>
            <person name="Ohm R.A."/>
            <person name="Bhattacharya S.S."/>
            <person name="Shirouzu T."/>
            <person name="Yoshinaga Y."/>
            <person name="Martin F.M."/>
            <person name="Grigoriev I.V."/>
            <person name="Hibbett D.S."/>
        </authorList>
    </citation>
    <scope>NUCLEOTIDE SEQUENCE [LARGE SCALE GENOMIC DNA]</scope>
    <source>
        <strain evidence="2 3">CBS 109695</strain>
    </source>
</reference>
<organism evidence="2 3">
    <name type="scientific">Athelia psychrophila</name>
    <dbReference type="NCBI Taxonomy" id="1759441"/>
    <lineage>
        <taxon>Eukaryota</taxon>
        <taxon>Fungi</taxon>
        <taxon>Dikarya</taxon>
        <taxon>Basidiomycota</taxon>
        <taxon>Agaricomycotina</taxon>
        <taxon>Agaricomycetes</taxon>
        <taxon>Agaricomycetidae</taxon>
        <taxon>Atheliales</taxon>
        <taxon>Atheliaceae</taxon>
        <taxon>Athelia</taxon>
    </lineage>
</organism>
<feature type="compositionally biased region" description="Low complexity" evidence="1">
    <location>
        <begin position="136"/>
        <end position="168"/>
    </location>
</feature>
<dbReference type="OrthoDB" id="2537432at2759"/>
<name>A0A165WUE8_9AGAM</name>
<feature type="region of interest" description="Disordered" evidence="1">
    <location>
        <begin position="57"/>
        <end position="92"/>
    </location>
</feature>
<proteinExistence type="predicted"/>
<dbReference type="Proteomes" id="UP000076532">
    <property type="component" value="Unassembled WGS sequence"/>
</dbReference>
<keyword evidence="3" id="KW-1185">Reference proteome</keyword>
<protein>
    <submittedName>
        <fullName evidence="2">Uncharacterized protein</fullName>
    </submittedName>
</protein>
<sequence>MSYKGAIVTGRGGAGNALAGPAKLDQSVINTHPQTAHILAQHEANITAYEREVVARHKEAKANRPRVSGRGGIGNITESDPRSTSKPLRRASLFKGGGDAIAALSSPKDRLDMNAYDEQERLDYAREKGLSRRSRATSTMTASTSSPSRSTFSASDSISEAGSSADSALSHPPPSIISVAHTQRPVRRGFAAVWRRVSFSRPPREHEPNHMNLLNRVERAIKSMSHLPPPPPPTDFVDISRDALYYNPAVKHRRSRQGQDPLSLSPYL</sequence>
<feature type="compositionally biased region" description="Polar residues" evidence="1">
    <location>
        <begin position="76"/>
        <end position="86"/>
    </location>
</feature>
<feature type="region of interest" description="Disordered" evidence="1">
    <location>
        <begin position="122"/>
        <end position="181"/>
    </location>
</feature>
<evidence type="ECO:0000256" key="1">
    <source>
        <dbReference type="SAM" id="MobiDB-lite"/>
    </source>
</evidence>
<gene>
    <name evidence="2" type="ORF">FIBSPDRAFT_1052696</name>
</gene>